<dbReference type="AlphaFoldDB" id="A0AAE1D2L2"/>
<dbReference type="EMBL" id="JAWDGP010005687">
    <property type="protein sequence ID" value="KAK3753883.1"/>
    <property type="molecule type" value="Genomic_DNA"/>
</dbReference>
<reference evidence="1" key="1">
    <citation type="journal article" date="2023" name="G3 (Bethesda)">
        <title>A reference genome for the long-term kleptoplast-retaining sea slug Elysia crispata morphotype clarki.</title>
        <authorList>
            <person name="Eastman K.E."/>
            <person name="Pendleton A.L."/>
            <person name="Shaikh M.A."/>
            <person name="Suttiyut T."/>
            <person name="Ogas R."/>
            <person name="Tomko P."/>
            <person name="Gavelis G."/>
            <person name="Widhalm J.R."/>
            <person name="Wisecaver J.H."/>
        </authorList>
    </citation>
    <scope>NUCLEOTIDE SEQUENCE</scope>
    <source>
        <strain evidence="1">ECLA1</strain>
    </source>
</reference>
<sequence length="94" mass="11089">MRISRYFTVETKDHSNIVKRHNYNRWRNEYLMNATAFQLVDPGFCDRWSSSLLTVENNILTSDQFGLKTQFWSCRIVNQTTGRYPLVLLGPLTL</sequence>
<protein>
    <submittedName>
        <fullName evidence="1">Uncharacterized protein</fullName>
    </submittedName>
</protein>
<dbReference type="Proteomes" id="UP001283361">
    <property type="component" value="Unassembled WGS sequence"/>
</dbReference>
<evidence type="ECO:0000313" key="1">
    <source>
        <dbReference type="EMBL" id="KAK3753883.1"/>
    </source>
</evidence>
<proteinExistence type="predicted"/>
<accession>A0AAE1D2L2</accession>
<name>A0AAE1D2L2_9GAST</name>
<gene>
    <name evidence="1" type="ORF">RRG08_006270</name>
</gene>
<evidence type="ECO:0000313" key="2">
    <source>
        <dbReference type="Proteomes" id="UP001283361"/>
    </source>
</evidence>
<comment type="caution">
    <text evidence="1">The sequence shown here is derived from an EMBL/GenBank/DDBJ whole genome shotgun (WGS) entry which is preliminary data.</text>
</comment>
<organism evidence="1 2">
    <name type="scientific">Elysia crispata</name>
    <name type="common">lettuce slug</name>
    <dbReference type="NCBI Taxonomy" id="231223"/>
    <lineage>
        <taxon>Eukaryota</taxon>
        <taxon>Metazoa</taxon>
        <taxon>Spiralia</taxon>
        <taxon>Lophotrochozoa</taxon>
        <taxon>Mollusca</taxon>
        <taxon>Gastropoda</taxon>
        <taxon>Heterobranchia</taxon>
        <taxon>Euthyneura</taxon>
        <taxon>Panpulmonata</taxon>
        <taxon>Sacoglossa</taxon>
        <taxon>Placobranchoidea</taxon>
        <taxon>Plakobranchidae</taxon>
        <taxon>Elysia</taxon>
    </lineage>
</organism>
<keyword evidence="2" id="KW-1185">Reference proteome</keyword>